<evidence type="ECO:0000313" key="3">
    <source>
        <dbReference type="Proteomes" id="UP000006727"/>
    </source>
</evidence>
<dbReference type="PANTHER" id="PTHR35126">
    <property type="entry name" value="SLR0598 PROTEIN"/>
    <property type="match status" value="1"/>
</dbReference>
<evidence type="ECO:0000313" key="2">
    <source>
        <dbReference type="EnsemblPlants" id="Pp3c10_16080V3.4"/>
    </source>
</evidence>
<proteinExistence type="predicted"/>
<gene>
    <name evidence="2" type="primary">LOC112287503</name>
</gene>
<dbReference type="EMBL" id="ABEU02000010">
    <property type="status" value="NOT_ANNOTATED_CDS"/>
    <property type="molecule type" value="Genomic_DNA"/>
</dbReference>
<keyword evidence="3" id="KW-1185">Reference proteome</keyword>
<dbReference type="Gramene" id="Pp3c10_16080V3.4">
    <property type="protein sequence ID" value="Pp3c10_16080V3.4"/>
    <property type="gene ID" value="Pp3c10_16080"/>
</dbReference>
<dbReference type="InParanoid" id="A0A7I4EYX2"/>
<name>A0A7I4EYX2_PHYPA</name>
<sequence>MKLMAFACMAGGPSVDGALKHMASSLSVPSKLSITSYRSEVFGHCNNEHQKRSAKKNVLLNAWLGSGKLSRHSHVRGWQSQEGKKGPLSCQALFGSKAPKDENDSEDEPRSSINDSNSISSDAFRQQMERMVNRDNADVSFRGIDLATLIRKKYGRSYDVQFIKKEFMGRQLLAMNVMWKYREQRSFPLTEEEYLLHLDDIANNLRCWGAVGLVRNGLEKTKERPRIGKAVSIFIDLDEFGGRSREWINR</sequence>
<dbReference type="InterPro" id="IPR021420">
    <property type="entry name" value="DUF3067"/>
</dbReference>
<dbReference type="EnsemblPlants" id="Pp3c10_16080V3.4">
    <property type="protein sequence ID" value="Pp3c10_16080V3.4"/>
    <property type="gene ID" value="Pp3c10_16080"/>
</dbReference>
<reference evidence="2 3" key="1">
    <citation type="journal article" date="2008" name="Science">
        <title>The Physcomitrella genome reveals evolutionary insights into the conquest of land by plants.</title>
        <authorList>
            <person name="Rensing S."/>
            <person name="Lang D."/>
            <person name="Zimmer A."/>
            <person name="Terry A."/>
            <person name="Salamov A."/>
            <person name="Shapiro H."/>
            <person name="Nishiyama T."/>
            <person name="Perroud P.-F."/>
            <person name="Lindquist E."/>
            <person name="Kamisugi Y."/>
            <person name="Tanahashi T."/>
            <person name="Sakakibara K."/>
            <person name="Fujita T."/>
            <person name="Oishi K."/>
            <person name="Shin-I T."/>
            <person name="Kuroki Y."/>
            <person name="Toyoda A."/>
            <person name="Suzuki Y."/>
            <person name="Hashimoto A."/>
            <person name="Yamaguchi K."/>
            <person name="Sugano A."/>
            <person name="Kohara Y."/>
            <person name="Fujiyama A."/>
            <person name="Anterola A."/>
            <person name="Aoki S."/>
            <person name="Ashton N."/>
            <person name="Barbazuk W.B."/>
            <person name="Barker E."/>
            <person name="Bennetzen J."/>
            <person name="Bezanilla M."/>
            <person name="Blankenship R."/>
            <person name="Cho S.H."/>
            <person name="Dutcher S."/>
            <person name="Estelle M."/>
            <person name="Fawcett J.A."/>
            <person name="Gundlach H."/>
            <person name="Hanada K."/>
            <person name="Heyl A."/>
            <person name="Hicks K.A."/>
            <person name="Hugh J."/>
            <person name="Lohr M."/>
            <person name="Mayer K."/>
            <person name="Melkozernov A."/>
            <person name="Murata T."/>
            <person name="Nelson D."/>
            <person name="Pils B."/>
            <person name="Prigge M."/>
            <person name="Reiss B."/>
            <person name="Renner T."/>
            <person name="Rombauts S."/>
            <person name="Rushton P."/>
            <person name="Sanderfoot A."/>
            <person name="Schween G."/>
            <person name="Shiu S.-H."/>
            <person name="Stueber K."/>
            <person name="Theodoulou F.L."/>
            <person name="Tu H."/>
            <person name="Van de Peer Y."/>
            <person name="Verrier P.J."/>
            <person name="Waters E."/>
            <person name="Wood A."/>
            <person name="Yang L."/>
            <person name="Cove D."/>
            <person name="Cuming A."/>
            <person name="Hasebe M."/>
            <person name="Lucas S."/>
            <person name="Mishler D.B."/>
            <person name="Reski R."/>
            <person name="Grigoriev I."/>
            <person name="Quatrano R.S."/>
            <person name="Boore J.L."/>
        </authorList>
    </citation>
    <scope>NUCLEOTIDE SEQUENCE [LARGE SCALE GENOMIC DNA]</scope>
    <source>
        <strain evidence="2 3">cv. Gransden 2004</strain>
    </source>
</reference>
<accession>A0A7I4EYX2</accession>
<reference evidence="2 3" key="2">
    <citation type="journal article" date="2018" name="Plant J.">
        <title>The Physcomitrella patens chromosome-scale assembly reveals moss genome structure and evolution.</title>
        <authorList>
            <person name="Lang D."/>
            <person name="Ullrich K.K."/>
            <person name="Murat F."/>
            <person name="Fuchs J."/>
            <person name="Jenkins J."/>
            <person name="Haas F.B."/>
            <person name="Piednoel M."/>
            <person name="Gundlach H."/>
            <person name="Van Bel M."/>
            <person name="Meyberg R."/>
            <person name="Vives C."/>
            <person name="Morata J."/>
            <person name="Symeonidi A."/>
            <person name="Hiss M."/>
            <person name="Muchero W."/>
            <person name="Kamisugi Y."/>
            <person name="Saleh O."/>
            <person name="Blanc G."/>
            <person name="Decker E.L."/>
            <person name="van Gessel N."/>
            <person name="Grimwood J."/>
            <person name="Hayes R.D."/>
            <person name="Graham S.W."/>
            <person name="Gunter L.E."/>
            <person name="McDaniel S.F."/>
            <person name="Hoernstein S.N.W."/>
            <person name="Larsson A."/>
            <person name="Li F.W."/>
            <person name="Perroud P.F."/>
            <person name="Phillips J."/>
            <person name="Ranjan P."/>
            <person name="Rokshar D.S."/>
            <person name="Rothfels C.J."/>
            <person name="Schneider L."/>
            <person name="Shu S."/>
            <person name="Stevenson D.W."/>
            <person name="Thummler F."/>
            <person name="Tillich M."/>
            <person name="Villarreal Aguilar J.C."/>
            <person name="Widiez T."/>
            <person name="Wong G.K."/>
            <person name="Wymore A."/>
            <person name="Zhang Y."/>
            <person name="Zimmer A.D."/>
            <person name="Quatrano R.S."/>
            <person name="Mayer K.F.X."/>
            <person name="Goodstein D."/>
            <person name="Casacuberta J.M."/>
            <person name="Vandepoele K."/>
            <person name="Reski R."/>
            <person name="Cuming A.C."/>
            <person name="Tuskan G.A."/>
            <person name="Maumus F."/>
            <person name="Salse J."/>
            <person name="Schmutz J."/>
            <person name="Rensing S.A."/>
        </authorList>
    </citation>
    <scope>NUCLEOTIDE SEQUENCE [LARGE SCALE GENOMIC DNA]</scope>
    <source>
        <strain evidence="2 3">cv. Gransden 2004</strain>
    </source>
</reference>
<dbReference type="Proteomes" id="UP000006727">
    <property type="component" value="Chromosome 10"/>
</dbReference>
<dbReference type="PANTHER" id="PTHR35126:SF1">
    <property type="entry name" value="DUF3067 DOMAIN-CONTAINING PROTEIN"/>
    <property type="match status" value="1"/>
</dbReference>
<dbReference type="KEGG" id="ppp:112287503"/>
<dbReference type="RefSeq" id="XP_024386319.1">
    <property type="nucleotide sequence ID" value="XM_024530551.2"/>
</dbReference>
<feature type="compositionally biased region" description="Low complexity" evidence="1">
    <location>
        <begin position="111"/>
        <end position="120"/>
    </location>
</feature>
<dbReference type="Pfam" id="PF11267">
    <property type="entry name" value="DUF3067"/>
    <property type="match status" value="1"/>
</dbReference>
<dbReference type="GeneID" id="112287503"/>
<dbReference type="OrthoDB" id="5234at2759"/>
<reference evidence="2" key="3">
    <citation type="submission" date="2020-12" db="UniProtKB">
        <authorList>
            <consortium name="EnsemblPlants"/>
        </authorList>
    </citation>
    <scope>IDENTIFICATION</scope>
</reference>
<dbReference type="FunCoup" id="A0A7I4EYX2">
    <property type="interactions" value="809"/>
</dbReference>
<feature type="region of interest" description="Disordered" evidence="1">
    <location>
        <begin position="74"/>
        <end position="120"/>
    </location>
</feature>
<dbReference type="Gene3D" id="3.30.428.40">
    <property type="entry name" value="Protein of unknown function DUF3067"/>
    <property type="match status" value="1"/>
</dbReference>
<evidence type="ECO:0000256" key="1">
    <source>
        <dbReference type="SAM" id="MobiDB-lite"/>
    </source>
</evidence>
<dbReference type="AlphaFoldDB" id="A0A7I4EYX2"/>
<organism evidence="2 3">
    <name type="scientific">Physcomitrium patens</name>
    <name type="common">Spreading-leaved earth moss</name>
    <name type="synonym">Physcomitrella patens</name>
    <dbReference type="NCBI Taxonomy" id="3218"/>
    <lineage>
        <taxon>Eukaryota</taxon>
        <taxon>Viridiplantae</taxon>
        <taxon>Streptophyta</taxon>
        <taxon>Embryophyta</taxon>
        <taxon>Bryophyta</taxon>
        <taxon>Bryophytina</taxon>
        <taxon>Bryopsida</taxon>
        <taxon>Funariidae</taxon>
        <taxon>Funariales</taxon>
        <taxon>Funariaceae</taxon>
        <taxon>Physcomitrium</taxon>
    </lineage>
</organism>
<protein>
    <submittedName>
        <fullName evidence="2">Uncharacterized protein</fullName>
    </submittedName>
</protein>